<sequence>TVVPAQAGTHNHRVVLLKRVAAPASHDNQHCGYGSLRSQGRHQTCGAAGEADIYVLATCFARALLFVPPSLEQRAQGKPGADRTHGPRAMGRKLGGRTTGVTGNNPAFPARWVTAYFVLSPARLGLLVTARA</sequence>
<evidence type="ECO:0000313" key="2">
    <source>
        <dbReference type="EMBL" id="PWI22678.1"/>
    </source>
</evidence>
<keyword evidence="3" id="KW-1185">Reference proteome</keyword>
<evidence type="ECO:0000256" key="1">
    <source>
        <dbReference type="SAM" id="MobiDB-lite"/>
    </source>
</evidence>
<feature type="non-terminal residue" evidence="2">
    <location>
        <position position="1"/>
    </location>
</feature>
<dbReference type="AlphaFoldDB" id="A0A2U3ADQ0"/>
<protein>
    <submittedName>
        <fullName evidence="2">Uncharacterized protein</fullName>
    </submittedName>
</protein>
<dbReference type="Proteomes" id="UP000245938">
    <property type="component" value="Unassembled WGS sequence"/>
</dbReference>
<gene>
    <name evidence="2" type="ORF">DEX24_16765</name>
</gene>
<organism evidence="2 3">
    <name type="scientific">Kurthia sibirica</name>
    <dbReference type="NCBI Taxonomy" id="202750"/>
    <lineage>
        <taxon>Bacteria</taxon>
        <taxon>Bacillati</taxon>
        <taxon>Bacillota</taxon>
        <taxon>Bacilli</taxon>
        <taxon>Bacillales</taxon>
        <taxon>Caryophanaceae</taxon>
        <taxon>Kurthia</taxon>
    </lineage>
</organism>
<evidence type="ECO:0000313" key="3">
    <source>
        <dbReference type="Proteomes" id="UP000245938"/>
    </source>
</evidence>
<proteinExistence type="predicted"/>
<reference evidence="2 3" key="1">
    <citation type="submission" date="2018-05" db="EMBL/GenBank/DDBJ databases">
        <title>Kurthia sibirica genome sequence.</title>
        <authorList>
            <person name="Maclea K.S."/>
            <person name="Goen A.E."/>
        </authorList>
    </citation>
    <scope>NUCLEOTIDE SEQUENCE [LARGE SCALE GENOMIC DNA]</scope>
    <source>
        <strain evidence="2 3">ATCC 49154</strain>
    </source>
</reference>
<comment type="caution">
    <text evidence="2">The sequence shown here is derived from an EMBL/GenBank/DDBJ whole genome shotgun (WGS) entry which is preliminary data.</text>
</comment>
<feature type="region of interest" description="Disordered" evidence="1">
    <location>
        <begin position="73"/>
        <end position="101"/>
    </location>
</feature>
<accession>A0A2U3ADQ0</accession>
<name>A0A2U3ADQ0_9BACL</name>
<dbReference type="EMBL" id="QFVR01000054">
    <property type="protein sequence ID" value="PWI22678.1"/>
    <property type="molecule type" value="Genomic_DNA"/>
</dbReference>